<comment type="similarity">
    <text evidence="2 7">Belongs to the GPN-loop GTPase family.</text>
</comment>
<accession>A0A1D1VXV2</accession>
<comment type="function">
    <text evidence="7">Small GTPase required for proper nuclear import of RNA polymerase II and III (RNAPII and RNAPIII). May act at an RNAP assembly step prior to nuclear import.</text>
</comment>
<comment type="caution">
    <text evidence="8">The sequence shown here is derived from an EMBL/GenBank/DDBJ whole genome shotgun (WGS) entry which is preliminary data.</text>
</comment>
<organism evidence="8 9">
    <name type="scientific">Ramazzottius varieornatus</name>
    <name type="common">Water bear</name>
    <name type="synonym">Tardigrade</name>
    <dbReference type="NCBI Taxonomy" id="947166"/>
    <lineage>
        <taxon>Eukaryota</taxon>
        <taxon>Metazoa</taxon>
        <taxon>Ecdysozoa</taxon>
        <taxon>Tardigrada</taxon>
        <taxon>Eutardigrada</taxon>
        <taxon>Parachela</taxon>
        <taxon>Hypsibioidea</taxon>
        <taxon>Ramazzottiidae</taxon>
        <taxon>Ramazzottius</taxon>
    </lineage>
</organism>
<keyword evidence="9" id="KW-1185">Reference proteome</keyword>
<evidence type="ECO:0000256" key="2">
    <source>
        <dbReference type="ARBA" id="ARBA00005290"/>
    </source>
</evidence>
<dbReference type="InterPro" id="IPR027417">
    <property type="entry name" value="P-loop_NTPase"/>
</dbReference>
<dbReference type="OrthoDB" id="5839at2759"/>
<dbReference type="Proteomes" id="UP000186922">
    <property type="component" value="Unassembled WGS sequence"/>
</dbReference>
<evidence type="ECO:0000256" key="4">
    <source>
        <dbReference type="ARBA" id="ARBA00022741"/>
    </source>
</evidence>
<dbReference type="FunFam" id="3.40.50.300:FF:000616">
    <property type="entry name" value="GPN-loop GTPase 3"/>
    <property type="match status" value="1"/>
</dbReference>
<name>A0A1D1VXV2_RAMVA</name>
<evidence type="ECO:0000256" key="5">
    <source>
        <dbReference type="ARBA" id="ARBA00022801"/>
    </source>
</evidence>
<dbReference type="AlphaFoldDB" id="A0A1D1VXV2"/>
<gene>
    <name evidence="8" type="primary">RvY_13853</name>
    <name evidence="8" type="synonym">RvY_13853.1</name>
    <name evidence="8" type="ORF">RvY_13853-1</name>
</gene>
<dbReference type="EMBL" id="BDGG01000009">
    <property type="protein sequence ID" value="GAV03429.1"/>
    <property type="molecule type" value="Genomic_DNA"/>
</dbReference>
<evidence type="ECO:0000256" key="7">
    <source>
        <dbReference type="RuleBase" id="RU365059"/>
    </source>
</evidence>
<dbReference type="CDD" id="cd17872">
    <property type="entry name" value="GPN3"/>
    <property type="match status" value="1"/>
</dbReference>
<dbReference type="GO" id="GO:0005525">
    <property type="term" value="F:GTP binding"/>
    <property type="evidence" value="ECO:0007669"/>
    <property type="project" value="UniProtKB-KW"/>
</dbReference>
<evidence type="ECO:0000256" key="3">
    <source>
        <dbReference type="ARBA" id="ARBA00014587"/>
    </source>
</evidence>
<dbReference type="Gene3D" id="3.40.50.300">
    <property type="entry name" value="P-loop containing nucleotide triphosphate hydrolases"/>
    <property type="match status" value="1"/>
</dbReference>
<keyword evidence="4 7" id="KW-0547">Nucleotide-binding</keyword>
<evidence type="ECO:0000256" key="1">
    <source>
        <dbReference type="ARBA" id="ARBA00002411"/>
    </source>
</evidence>
<dbReference type="InterPro" id="IPR004130">
    <property type="entry name" value="Gpn"/>
</dbReference>
<comment type="function">
    <text evidence="1">Small GTPase required for proper localization of RNA polymerase II (RNAPII). May act at an RNAP assembly step prior to nuclear import.</text>
</comment>
<dbReference type="InterPro" id="IPR030228">
    <property type="entry name" value="Gpn3"/>
</dbReference>
<evidence type="ECO:0000256" key="6">
    <source>
        <dbReference type="ARBA" id="ARBA00023134"/>
    </source>
</evidence>
<proteinExistence type="inferred from homology"/>
<evidence type="ECO:0000313" key="8">
    <source>
        <dbReference type="EMBL" id="GAV03429.1"/>
    </source>
</evidence>
<dbReference type="Pfam" id="PF03029">
    <property type="entry name" value="ATP_bind_1"/>
    <property type="match status" value="1"/>
</dbReference>
<dbReference type="PANTHER" id="PTHR21231:SF7">
    <property type="entry name" value="GPN-LOOP GTPASE 3"/>
    <property type="match status" value="1"/>
</dbReference>
<evidence type="ECO:0000313" key="9">
    <source>
        <dbReference type="Proteomes" id="UP000186922"/>
    </source>
</evidence>
<dbReference type="SUPFAM" id="SSF52540">
    <property type="entry name" value="P-loop containing nucleoside triphosphate hydrolases"/>
    <property type="match status" value="1"/>
</dbReference>
<reference evidence="8 9" key="1">
    <citation type="journal article" date="2016" name="Nat. Commun.">
        <title>Extremotolerant tardigrade genome and improved radiotolerance of human cultured cells by tardigrade-unique protein.</title>
        <authorList>
            <person name="Hashimoto T."/>
            <person name="Horikawa D.D."/>
            <person name="Saito Y."/>
            <person name="Kuwahara H."/>
            <person name="Kozuka-Hata H."/>
            <person name="Shin-I T."/>
            <person name="Minakuchi Y."/>
            <person name="Ohishi K."/>
            <person name="Motoyama A."/>
            <person name="Aizu T."/>
            <person name="Enomoto A."/>
            <person name="Kondo K."/>
            <person name="Tanaka S."/>
            <person name="Hara Y."/>
            <person name="Koshikawa S."/>
            <person name="Sagara H."/>
            <person name="Miura T."/>
            <person name="Yokobori S."/>
            <person name="Miyagawa K."/>
            <person name="Suzuki Y."/>
            <person name="Kubo T."/>
            <person name="Oyama M."/>
            <person name="Kohara Y."/>
            <person name="Fujiyama A."/>
            <person name="Arakawa K."/>
            <person name="Katayama T."/>
            <person name="Toyoda A."/>
            <person name="Kunieda T."/>
        </authorList>
    </citation>
    <scope>NUCLEOTIDE SEQUENCE [LARGE SCALE GENOMIC DNA]</scope>
    <source>
        <strain evidence="8 9">YOKOZUNA-1</strain>
    </source>
</reference>
<sequence length="368" mass="42034">MSLDDTSFTSLFLTPFILDTAYDITLLHCHPAVLFPRPTFPKLLFAEPSSSSSFLNPNLEQNLWIIKMRYAQLIMGPAGSGKSSYCSTIVNHCKAIGRNVYVINLDPAAEYFEYDVIGDIRELISLDDVTEDEDLLLGPNGGLVYCLQHLIENLDWLDEKLGCVEDDYFLFDCPGQIELYTHLPVMKSLIKQLDNWNIRTCGVFLLDAHYMNEATKFFSGALVALSAMITLEIPHVNLVTKMDLLNEHDRNAVQRFLDMDTDLLREEEDEPWLRKHLKLTKAISTLFEDYSYVSFLAFDRTDEDCIGETLMIIDNSIQYGEDLEHKEPMVNIQNIHFCHNGETQGFLLLQEPVEREASDDYGMADEVS</sequence>
<keyword evidence="6 7" id="KW-0342">GTP-binding</keyword>
<keyword evidence="5 7" id="KW-0378">Hydrolase</keyword>
<dbReference type="PANTHER" id="PTHR21231">
    <property type="entry name" value="XPA-BINDING PROTEIN 1-RELATED"/>
    <property type="match status" value="1"/>
</dbReference>
<protein>
    <recommendedName>
        <fullName evidence="3 7">GPN-loop GTPase 3</fullName>
    </recommendedName>
</protein>
<dbReference type="STRING" id="947166.A0A1D1VXV2"/>
<comment type="subunit">
    <text evidence="7">Binds to RNA polymerase II (RNAPII).</text>
</comment>
<dbReference type="GO" id="GO:0003924">
    <property type="term" value="F:GTPase activity"/>
    <property type="evidence" value="ECO:0007669"/>
    <property type="project" value="TreeGrafter"/>
</dbReference>